<dbReference type="OrthoDB" id="9806939at2"/>
<dbReference type="Gene3D" id="2.40.420.20">
    <property type="match status" value="1"/>
</dbReference>
<dbReference type="GO" id="GO:0030313">
    <property type="term" value="C:cell envelope"/>
    <property type="evidence" value="ECO:0007669"/>
    <property type="project" value="TreeGrafter"/>
</dbReference>
<keyword evidence="2" id="KW-0813">Transport</keyword>
<dbReference type="Gene3D" id="2.40.30.170">
    <property type="match status" value="1"/>
</dbReference>
<dbReference type="Proteomes" id="UP000319342">
    <property type="component" value="Chromosome"/>
</dbReference>
<feature type="domain" description="CusB-like beta-barrel" evidence="7">
    <location>
        <begin position="264"/>
        <end position="339"/>
    </location>
</feature>
<reference evidence="8 9" key="1">
    <citation type="submission" date="2019-02" db="EMBL/GenBank/DDBJ databases">
        <title>Deep-cultivation of Planctomycetes and their phenomic and genomic characterization uncovers novel biology.</title>
        <authorList>
            <person name="Wiegand S."/>
            <person name="Jogler M."/>
            <person name="Boedeker C."/>
            <person name="Pinto D."/>
            <person name="Vollmers J."/>
            <person name="Rivas-Marin E."/>
            <person name="Kohn T."/>
            <person name="Peeters S.H."/>
            <person name="Heuer A."/>
            <person name="Rast P."/>
            <person name="Oberbeckmann S."/>
            <person name="Bunk B."/>
            <person name="Jeske O."/>
            <person name="Meyerdierks A."/>
            <person name="Storesund J.E."/>
            <person name="Kallscheuer N."/>
            <person name="Luecker S."/>
            <person name="Lage O.M."/>
            <person name="Pohl T."/>
            <person name="Merkel B.J."/>
            <person name="Hornburger P."/>
            <person name="Mueller R.-W."/>
            <person name="Bruemmer F."/>
            <person name="Labrenz M."/>
            <person name="Spormann A.M."/>
            <person name="Op den Camp H."/>
            <person name="Overmann J."/>
            <person name="Amann R."/>
            <person name="Jetten M.S.M."/>
            <person name="Mascher T."/>
            <person name="Medema M.H."/>
            <person name="Devos D.P."/>
            <person name="Kaster A.-K."/>
            <person name="Ovreas L."/>
            <person name="Rohde M."/>
            <person name="Galperin M.Y."/>
            <person name="Jogler C."/>
        </authorList>
    </citation>
    <scope>NUCLEOTIDE SEQUENCE [LARGE SCALE GENOMIC DNA]</scope>
    <source>
        <strain evidence="8 9">Pla163</strain>
    </source>
</reference>
<dbReference type="FunFam" id="2.40.30.170:FF:000010">
    <property type="entry name" value="Efflux RND transporter periplasmic adaptor subunit"/>
    <property type="match status" value="1"/>
</dbReference>
<evidence type="ECO:0000259" key="5">
    <source>
        <dbReference type="Pfam" id="PF19335"/>
    </source>
</evidence>
<dbReference type="InterPro" id="IPR045800">
    <property type="entry name" value="HMBD"/>
</dbReference>
<dbReference type="AlphaFoldDB" id="A0A518CUN3"/>
<dbReference type="GO" id="GO:0015679">
    <property type="term" value="P:plasma membrane copper ion transport"/>
    <property type="evidence" value="ECO:0007669"/>
    <property type="project" value="TreeGrafter"/>
</dbReference>
<keyword evidence="9" id="KW-1185">Reference proteome</keyword>
<dbReference type="RefSeq" id="WP_145181710.1">
    <property type="nucleotide sequence ID" value="NZ_CP036290.1"/>
</dbReference>
<feature type="domain" description="Heavy metal binding" evidence="5">
    <location>
        <begin position="357"/>
        <end position="383"/>
    </location>
</feature>
<dbReference type="InterPro" id="IPR051909">
    <property type="entry name" value="MFP_Cation_Efflux"/>
</dbReference>
<protein>
    <submittedName>
        <fullName evidence="8">Cation efflux system protein CusB</fullName>
    </submittedName>
</protein>
<organism evidence="8 9">
    <name type="scientific">Rohdeia mirabilis</name>
    <dbReference type="NCBI Taxonomy" id="2528008"/>
    <lineage>
        <taxon>Bacteria</taxon>
        <taxon>Pseudomonadati</taxon>
        <taxon>Planctomycetota</taxon>
        <taxon>Planctomycetia</taxon>
        <taxon>Planctomycetia incertae sedis</taxon>
        <taxon>Rohdeia</taxon>
    </lineage>
</organism>
<evidence type="ECO:0000313" key="8">
    <source>
        <dbReference type="EMBL" id="QDU82931.1"/>
    </source>
</evidence>
<gene>
    <name evidence="8" type="primary">cusB</name>
    <name evidence="8" type="ORF">Pla163_00250</name>
</gene>
<evidence type="ECO:0000313" key="9">
    <source>
        <dbReference type="Proteomes" id="UP000319342"/>
    </source>
</evidence>
<sequence length="667" mass="72353">MTTPQPRTLVLTLLLLGLGFCVGRAGRPEAPTEAEQTAATDTGTAAEPTVWTCSMHPQIRLPEPGNCPICFMKLIEANSGGGAELGPRMLQMSESAMVLARIETAPVERRAVAHEVGMVGKIAFDETRLAYITSWVKGRLDRIFVDYTGVTVREGDHLVEIYSPTLYSAQQELLQAIATAAKIEGSSLDILRNTADRTVVSAREKLRLYGLSVEQIAEIVDRGTPEQHITIRAPTGGIVVHKNALEGMYVDEGSRIYTIADLSKVWVMLDAYESDLRWLRYGQEVAFQVEAYPGEHFNGRVAFIDPVLDDRTRTVKIRLNVDNADGRLKPDMFVTATAQAVLTQHGKVVDADLADMWMCPMHPEIVADGLEACTECGMDLVPAEELGFVAEVNTGAPLVIPATAPLVTGKRAVVYVQLEDRDEAVFQGREIDLGPRAGDWYVVHSGLREGERVVVKGNFKIDSELQIRAKPSMMSPDGGARPPGHQHGGAGAAAPAGIPMEEMDAGGDTHPVTYPVPVAFKTQLGEVVDAYLQLQTAFTIDEDSQAMAQAILEAIDRVDMAVLEHGSHLAWMAQLATLRPAASALAGASDIDARRLLLAPLTEQLVDALDAFGYARDDGSVGLFHCPMALDDVGANWLQRGETVTNPYFGSAMLRCGELTRMVEEEK</sequence>
<dbReference type="PANTHER" id="PTHR30097">
    <property type="entry name" value="CATION EFFLUX SYSTEM PROTEIN CUSB"/>
    <property type="match status" value="1"/>
</dbReference>
<feature type="region of interest" description="Disordered" evidence="3">
    <location>
        <begin position="472"/>
        <end position="496"/>
    </location>
</feature>
<feature type="domain" description="DUF3347" evidence="4">
    <location>
        <begin position="527"/>
        <end position="614"/>
    </location>
</feature>
<feature type="domain" description="CusB-like barrel-sandwich hybrid" evidence="6">
    <location>
        <begin position="131"/>
        <end position="260"/>
    </location>
</feature>
<dbReference type="SUPFAM" id="SSF111369">
    <property type="entry name" value="HlyD-like secretion proteins"/>
    <property type="match status" value="1"/>
</dbReference>
<proteinExistence type="inferred from homology"/>
<name>A0A518CUN3_9BACT</name>
<dbReference type="GO" id="GO:0060003">
    <property type="term" value="P:copper ion export"/>
    <property type="evidence" value="ECO:0007669"/>
    <property type="project" value="TreeGrafter"/>
</dbReference>
<evidence type="ECO:0000259" key="4">
    <source>
        <dbReference type="Pfam" id="PF11827"/>
    </source>
</evidence>
<comment type="similarity">
    <text evidence="1">Belongs to the membrane fusion protein (MFP) (TC 8.A.1) family.</text>
</comment>
<dbReference type="PANTHER" id="PTHR30097:SF15">
    <property type="entry name" value="CATION EFFLUX SYSTEM PROTEIN CUSB"/>
    <property type="match status" value="1"/>
</dbReference>
<dbReference type="Pfam" id="PF19335">
    <property type="entry name" value="HMBD"/>
    <property type="match status" value="2"/>
</dbReference>
<dbReference type="GO" id="GO:0046872">
    <property type="term" value="F:metal ion binding"/>
    <property type="evidence" value="ECO:0007669"/>
    <property type="project" value="InterPro"/>
</dbReference>
<accession>A0A518CUN3</accession>
<dbReference type="Pfam" id="PF25954">
    <property type="entry name" value="Beta-barrel_RND_2"/>
    <property type="match status" value="1"/>
</dbReference>
<dbReference type="InterPro" id="IPR021782">
    <property type="entry name" value="DUF3347"/>
</dbReference>
<evidence type="ECO:0000256" key="3">
    <source>
        <dbReference type="SAM" id="MobiDB-lite"/>
    </source>
</evidence>
<evidence type="ECO:0000256" key="2">
    <source>
        <dbReference type="ARBA" id="ARBA00022448"/>
    </source>
</evidence>
<evidence type="ECO:0000256" key="1">
    <source>
        <dbReference type="ARBA" id="ARBA00009477"/>
    </source>
</evidence>
<dbReference type="InterPro" id="IPR058790">
    <property type="entry name" value="BSH_CusB"/>
</dbReference>
<dbReference type="Pfam" id="PF11827">
    <property type="entry name" value="DUF3347"/>
    <property type="match status" value="1"/>
</dbReference>
<evidence type="ECO:0000259" key="7">
    <source>
        <dbReference type="Pfam" id="PF25954"/>
    </source>
</evidence>
<dbReference type="InterPro" id="IPR058792">
    <property type="entry name" value="Beta-barrel_RND_2"/>
</dbReference>
<dbReference type="EMBL" id="CP036290">
    <property type="protein sequence ID" value="QDU82931.1"/>
    <property type="molecule type" value="Genomic_DNA"/>
</dbReference>
<dbReference type="Pfam" id="PF25919">
    <property type="entry name" value="BSH_CusB"/>
    <property type="match status" value="1"/>
</dbReference>
<feature type="domain" description="Heavy metal binding" evidence="5">
    <location>
        <begin position="50"/>
        <end position="76"/>
    </location>
</feature>
<evidence type="ECO:0000259" key="6">
    <source>
        <dbReference type="Pfam" id="PF25919"/>
    </source>
</evidence>